<reference evidence="5" key="1">
    <citation type="submission" date="2016-02" db="EMBL/GenBank/DDBJ databases">
        <authorList>
            <person name="Rodrigo-Torres Lidia"/>
            <person name="Arahal R.David."/>
        </authorList>
    </citation>
    <scope>NUCLEOTIDE SEQUENCE [LARGE SCALE GENOMIC DNA]</scope>
    <source>
        <strain evidence="5">CECT 9029</strain>
    </source>
</reference>
<dbReference type="Pfam" id="PF00583">
    <property type="entry name" value="Acetyltransf_1"/>
    <property type="match status" value="1"/>
</dbReference>
<accession>A0A128EU08</accession>
<gene>
    <name evidence="4" type="ORF">GCE9029_00297</name>
</gene>
<dbReference type="PANTHER" id="PTHR43877:SF2">
    <property type="entry name" value="AMINOALKYLPHOSPHONATE N-ACETYLTRANSFERASE-RELATED"/>
    <property type="match status" value="1"/>
</dbReference>
<evidence type="ECO:0000313" key="4">
    <source>
        <dbReference type="EMBL" id="CZF77585.1"/>
    </source>
</evidence>
<organism evidence="4 5">
    <name type="scientific">Grimontia celer</name>
    <dbReference type="NCBI Taxonomy" id="1796497"/>
    <lineage>
        <taxon>Bacteria</taxon>
        <taxon>Pseudomonadati</taxon>
        <taxon>Pseudomonadota</taxon>
        <taxon>Gammaproteobacteria</taxon>
        <taxon>Vibrionales</taxon>
        <taxon>Vibrionaceae</taxon>
        <taxon>Grimontia</taxon>
    </lineage>
</organism>
<name>A0A128EU08_9GAMM</name>
<feature type="domain" description="N-acetyltransferase" evidence="3">
    <location>
        <begin position="44"/>
        <end position="190"/>
    </location>
</feature>
<dbReference type="GO" id="GO:0016747">
    <property type="term" value="F:acyltransferase activity, transferring groups other than amino-acyl groups"/>
    <property type="evidence" value="ECO:0007669"/>
    <property type="project" value="InterPro"/>
</dbReference>
<dbReference type="SUPFAM" id="SSF55729">
    <property type="entry name" value="Acyl-CoA N-acyltransferases (Nat)"/>
    <property type="match status" value="1"/>
</dbReference>
<sequence>MRFHFSIRRDLSRKPFNKGVNALTLIDSTCHSGTLIPPPALFVMTISKATLEDVNAVAYLFNLYRMFYGKESDIDLACSFIHSRLENRDSTIFIARDEAGHAVGFTQLYPTFSSVSATKSWILNDLFVLDSQRGKGIGKALLDEAKALAIETGANGLALETAPDNTGAQRLYESLGYVKDETYSHYFLSV</sequence>
<protein>
    <submittedName>
        <fullName evidence="4">Putative acetyltransferase</fullName>
    </submittedName>
</protein>
<dbReference type="InterPro" id="IPR000182">
    <property type="entry name" value="GNAT_dom"/>
</dbReference>
<keyword evidence="2" id="KW-0012">Acyltransferase</keyword>
<dbReference type="STRING" id="1796497.GCE9029_00297"/>
<dbReference type="Proteomes" id="UP000071641">
    <property type="component" value="Unassembled WGS sequence"/>
</dbReference>
<dbReference type="Gene3D" id="3.40.630.30">
    <property type="match status" value="1"/>
</dbReference>
<evidence type="ECO:0000256" key="1">
    <source>
        <dbReference type="ARBA" id="ARBA00022679"/>
    </source>
</evidence>
<evidence type="ECO:0000259" key="3">
    <source>
        <dbReference type="PROSITE" id="PS51186"/>
    </source>
</evidence>
<dbReference type="PROSITE" id="PS51186">
    <property type="entry name" value="GNAT"/>
    <property type="match status" value="1"/>
</dbReference>
<dbReference type="AlphaFoldDB" id="A0A128EU08"/>
<dbReference type="CDD" id="cd04301">
    <property type="entry name" value="NAT_SF"/>
    <property type="match status" value="1"/>
</dbReference>
<dbReference type="InterPro" id="IPR016181">
    <property type="entry name" value="Acyl_CoA_acyltransferase"/>
</dbReference>
<evidence type="ECO:0000313" key="5">
    <source>
        <dbReference type="Proteomes" id="UP000071641"/>
    </source>
</evidence>
<keyword evidence="1 4" id="KW-0808">Transferase</keyword>
<dbReference type="EMBL" id="FIZX01000001">
    <property type="protein sequence ID" value="CZF77585.1"/>
    <property type="molecule type" value="Genomic_DNA"/>
</dbReference>
<keyword evidence="5" id="KW-1185">Reference proteome</keyword>
<dbReference type="InterPro" id="IPR050832">
    <property type="entry name" value="Bact_Acetyltransf"/>
</dbReference>
<evidence type="ECO:0000256" key="2">
    <source>
        <dbReference type="ARBA" id="ARBA00023315"/>
    </source>
</evidence>
<proteinExistence type="predicted"/>
<dbReference type="PANTHER" id="PTHR43877">
    <property type="entry name" value="AMINOALKYLPHOSPHONATE N-ACETYLTRANSFERASE-RELATED-RELATED"/>
    <property type="match status" value="1"/>
</dbReference>